<reference evidence="1 2" key="2">
    <citation type="journal article" date="2022" name="Mol. Ecol. Resour.">
        <title>The genomes of chicory, endive, great burdock and yacon provide insights into Asteraceae paleo-polyploidization history and plant inulin production.</title>
        <authorList>
            <person name="Fan W."/>
            <person name="Wang S."/>
            <person name="Wang H."/>
            <person name="Wang A."/>
            <person name="Jiang F."/>
            <person name="Liu H."/>
            <person name="Zhao H."/>
            <person name="Xu D."/>
            <person name="Zhang Y."/>
        </authorList>
    </citation>
    <scope>NUCLEOTIDE SEQUENCE [LARGE SCALE GENOMIC DNA]</scope>
    <source>
        <strain evidence="2">cv. Yunnan</strain>
        <tissue evidence="1">Leaves</tissue>
    </source>
</reference>
<accession>A0ACB9J2D4</accession>
<dbReference type="EMBL" id="CM042023">
    <property type="protein sequence ID" value="KAI3814277.1"/>
    <property type="molecule type" value="Genomic_DNA"/>
</dbReference>
<reference evidence="2" key="1">
    <citation type="journal article" date="2022" name="Mol. Ecol. Resour.">
        <title>The genomes of chicory, endive, great burdock and yacon provide insights into Asteraceae palaeo-polyploidization history and plant inulin production.</title>
        <authorList>
            <person name="Fan W."/>
            <person name="Wang S."/>
            <person name="Wang H."/>
            <person name="Wang A."/>
            <person name="Jiang F."/>
            <person name="Liu H."/>
            <person name="Zhao H."/>
            <person name="Xu D."/>
            <person name="Zhang Y."/>
        </authorList>
    </citation>
    <scope>NUCLEOTIDE SEQUENCE [LARGE SCALE GENOMIC DNA]</scope>
    <source>
        <strain evidence="2">cv. Yunnan</strain>
    </source>
</reference>
<evidence type="ECO:0000313" key="1">
    <source>
        <dbReference type="EMBL" id="KAI3814277.1"/>
    </source>
</evidence>
<proteinExistence type="predicted"/>
<keyword evidence="2" id="KW-1185">Reference proteome</keyword>
<protein>
    <submittedName>
        <fullName evidence="1">Uncharacterized protein</fullName>
    </submittedName>
</protein>
<dbReference type="Proteomes" id="UP001056120">
    <property type="component" value="Linkage Group LG06"/>
</dbReference>
<gene>
    <name evidence="1" type="ORF">L1987_19028</name>
</gene>
<sequence length="116" mass="12664">MSNVGNIMNSSMIDLDDYDLGDDHCVEVEGGSVSQRKKPKVKGIMNIRALGANAPIRVTRASNVARDDGSGPSRSDKGKKRALYDEDDEIKEDIEVVDDKGDEPAFGSYDDMINID</sequence>
<organism evidence="1 2">
    <name type="scientific">Smallanthus sonchifolius</name>
    <dbReference type="NCBI Taxonomy" id="185202"/>
    <lineage>
        <taxon>Eukaryota</taxon>
        <taxon>Viridiplantae</taxon>
        <taxon>Streptophyta</taxon>
        <taxon>Embryophyta</taxon>
        <taxon>Tracheophyta</taxon>
        <taxon>Spermatophyta</taxon>
        <taxon>Magnoliopsida</taxon>
        <taxon>eudicotyledons</taxon>
        <taxon>Gunneridae</taxon>
        <taxon>Pentapetalae</taxon>
        <taxon>asterids</taxon>
        <taxon>campanulids</taxon>
        <taxon>Asterales</taxon>
        <taxon>Asteraceae</taxon>
        <taxon>Asteroideae</taxon>
        <taxon>Heliantheae alliance</taxon>
        <taxon>Millerieae</taxon>
        <taxon>Smallanthus</taxon>
    </lineage>
</organism>
<comment type="caution">
    <text evidence="1">The sequence shown here is derived from an EMBL/GenBank/DDBJ whole genome shotgun (WGS) entry which is preliminary data.</text>
</comment>
<name>A0ACB9J2D4_9ASTR</name>
<evidence type="ECO:0000313" key="2">
    <source>
        <dbReference type="Proteomes" id="UP001056120"/>
    </source>
</evidence>